<keyword evidence="1" id="KW-1133">Transmembrane helix</keyword>
<name>A0ABT2Y7C2_9MOLU</name>
<keyword evidence="1" id="KW-0472">Membrane</keyword>
<dbReference type="RefSeq" id="WP_263608804.1">
    <property type="nucleotide sequence ID" value="NZ_JAOVQM010000007.1"/>
</dbReference>
<feature type="transmembrane region" description="Helical" evidence="1">
    <location>
        <begin position="84"/>
        <end position="110"/>
    </location>
</feature>
<dbReference type="EMBL" id="JAOVQM010000007">
    <property type="protein sequence ID" value="MCV2232615.1"/>
    <property type="molecule type" value="Genomic_DNA"/>
</dbReference>
<accession>A0ABT2Y7C2</accession>
<keyword evidence="3" id="KW-1185">Reference proteome</keyword>
<protein>
    <submittedName>
        <fullName evidence="2">Uncharacterized protein</fullName>
    </submittedName>
</protein>
<proteinExistence type="predicted"/>
<comment type="caution">
    <text evidence="2">The sequence shown here is derived from an EMBL/GenBank/DDBJ whole genome shotgun (WGS) entry which is preliminary data.</text>
</comment>
<reference evidence="2" key="1">
    <citation type="submission" date="2022-09" db="EMBL/GenBank/DDBJ databases">
        <title>Novel Mycoplasma species identified in domestic and wild animals.</title>
        <authorList>
            <person name="Volokhov D.V."/>
            <person name="Furtak V.A."/>
            <person name="Zagorodnyaya T.A."/>
        </authorList>
    </citation>
    <scope>NUCLEOTIDE SEQUENCE</scope>
    <source>
        <strain evidence="2">Oakley</strain>
    </source>
</reference>
<evidence type="ECO:0000256" key="1">
    <source>
        <dbReference type="SAM" id="Phobius"/>
    </source>
</evidence>
<gene>
    <name evidence="2" type="ORF">N7548_07265</name>
</gene>
<feature type="transmembrane region" description="Helical" evidence="1">
    <location>
        <begin position="122"/>
        <end position="147"/>
    </location>
</feature>
<organism evidence="2 3">
    <name type="scientific">Paracholeplasma manati</name>
    <dbReference type="NCBI Taxonomy" id="591373"/>
    <lineage>
        <taxon>Bacteria</taxon>
        <taxon>Bacillati</taxon>
        <taxon>Mycoplasmatota</taxon>
        <taxon>Mollicutes</taxon>
        <taxon>Acholeplasmatales</taxon>
        <taxon>Acholeplasmataceae</taxon>
        <taxon>Paracholeplasma</taxon>
    </lineage>
</organism>
<sequence>MKLTQTSRKTNRVYVLDYDVWFGKTAVSVNNQTSTKVKRLVFNYTDEDLQARTITVRGNILTGFKLFDNGEEIVMQRPLLWYEWILVIFPVAIGILGGALGGGLGAVVGITNGLMIRQTNSVILKVVVSLIFAGLGFLIYSVLAAAIPGLL</sequence>
<evidence type="ECO:0000313" key="3">
    <source>
        <dbReference type="Proteomes" id="UP001177160"/>
    </source>
</evidence>
<dbReference type="Proteomes" id="UP001177160">
    <property type="component" value="Unassembled WGS sequence"/>
</dbReference>
<keyword evidence="1" id="KW-0812">Transmembrane</keyword>
<evidence type="ECO:0000313" key="2">
    <source>
        <dbReference type="EMBL" id="MCV2232615.1"/>
    </source>
</evidence>